<dbReference type="PANTHER" id="PTHR34815">
    <property type="entry name" value="LYSINE ACETYLTRANSFERASE"/>
    <property type="match status" value="1"/>
</dbReference>
<organism evidence="2 3">
    <name type="scientific">Paecilomyces lecythidis</name>
    <dbReference type="NCBI Taxonomy" id="3004212"/>
    <lineage>
        <taxon>Eukaryota</taxon>
        <taxon>Fungi</taxon>
        <taxon>Dikarya</taxon>
        <taxon>Ascomycota</taxon>
        <taxon>Pezizomycotina</taxon>
        <taxon>Eurotiomycetes</taxon>
        <taxon>Eurotiomycetidae</taxon>
        <taxon>Eurotiales</taxon>
        <taxon>Thermoascaceae</taxon>
        <taxon>Paecilomyces</taxon>
    </lineage>
</organism>
<sequence length="389" mass="44602">MGSIDTLPPADSPHLVLLPATPEERIEAIRLNSTAWKGPLDLKTYIAREDHLMSQKLTRGGALTCWVLVDSRQPEGQRTILSSCETFKKKALLAYNGKVEDILTQGIGSVYCRPEFRGKRYASRMIQELGKRLETWQLENEARKKSVFSVLFSDIGKNFYAQHGWKPFQSSHISLPPITKEQYSQGISGTNLPSVRDLVSEDINRCMCSDEVMRKEREHLRIASEKSPGAKVAIIPDYDHFVWHWAREEFYVEQFYKKNPPTVKGAGVDGRRVYCAWTRNFGETPAENVLYILRWMYDEPTTAEEEQQTAEAMAAVMRRAQLEATEWNMAQVDFWNPTPLMQKAATILDPSAEIVHREKSSIASLKWNGAEQGLGDQVEWFWNEKYSWC</sequence>
<comment type="caution">
    <text evidence="2">The sequence shown here is derived from an EMBL/GenBank/DDBJ whole genome shotgun (WGS) entry which is preliminary data.</text>
</comment>
<dbReference type="PANTHER" id="PTHR34815:SF4">
    <property type="entry name" value="N-ACETYLTRANSFERASE DOMAIN-CONTAINING PROTEIN"/>
    <property type="match status" value="1"/>
</dbReference>
<dbReference type="InterPro" id="IPR053013">
    <property type="entry name" value="LAT"/>
</dbReference>
<dbReference type="Gene3D" id="3.40.630.30">
    <property type="match status" value="1"/>
</dbReference>
<feature type="domain" description="LYC1 C-terminal" evidence="1">
    <location>
        <begin position="172"/>
        <end position="389"/>
    </location>
</feature>
<keyword evidence="3" id="KW-1185">Reference proteome</keyword>
<dbReference type="Proteomes" id="UP001583193">
    <property type="component" value="Unassembled WGS sequence"/>
</dbReference>
<accession>A0ABR3YEV8</accession>
<evidence type="ECO:0000313" key="2">
    <source>
        <dbReference type="EMBL" id="KAL1886683.1"/>
    </source>
</evidence>
<evidence type="ECO:0000313" key="3">
    <source>
        <dbReference type="Proteomes" id="UP001583193"/>
    </source>
</evidence>
<dbReference type="InterPro" id="IPR055100">
    <property type="entry name" value="GNAT_LYC1-like"/>
</dbReference>
<dbReference type="Pfam" id="PF22998">
    <property type="entry name" value="GNAT_LYC1-like"/>
    <property type="match status" value="1"/>
</dbReference>
<name>A0ABR3YEV8_9EURO</name>
<dbReference type="EMBL" id="JAVDPF010000001">
    <property type="protein sequence ID" value="KAL1886683.1"/>
    <property type="molecule type" value="Genomic_DNA"/>
</dbReference>
<dbReference type="InterPro" id="IPR016181">
    <property type="entry name" value="Acyl_CoA_acyltransferase"/>
</dbReference>
<proteinExistence type="predicted"/>
<gene>
    <name evidence="2" type="ORF">Plec18167_000616</name>
</gene>
<reference evidence="2 3" key="1">
    <citation type="journal article" date="2024" name="IMA Fungus">
        <title>IMA Genome - F19 : A genome assembly and annotation guide to empower mycologists, including annotated draft genome sequences of Ceratocystis pirilliformis, Diaporthe australafricana, Fusarium ophioides, Paecilomyces lecythidis, and Sporothrix stenoceras.</title>
        <authorList>
            <person name="Aylward J."/>
            <person name="Wilson A.M."/>
            <person name="Visagie C.M."/>
            <person name="Spraker J."/>
            <person name="Barnes I."/>
            <person name="Buitendag C."/>
            <person name="Ceriani C."/>
            <person name="Del Mar Angel L."/>
            <person name="du Plessis D."/>
            <person name="Fuchs T."/>
            <person name="Gasser K."/>
            <person name="Kramer D."/>
            <person name="Li W."/>
            <person name="Munsamy K."/>
            <person name="Piso A."/>
            <person name="Price J.L."/>
            <person name="Sonnekus B."/>
            <person name="Thomas C."/>
            <person name="van der Nest A."/>
            <person name="van Dijk A."/>
            <person name="van Heerden A."/>
            <person name="van Vuuren N."/>
            <person name="Yilmaz N."/>
            <person name="Duong T.A."/>
            <person name="van der Merwe N.A."/>
            <person name="Wingfield M.J."/>
            <person name="Wingfield B.D."/>
        </authorList>
    </citation>
    <scope>NUCLEOTIDE SEQUENCE [LARGE SCALE GENOMIC DNA]</scope>
    <source>
        <strain evidence="2 3">CMW 18167</strain>
    </source>
</reference>
<protein>
    <recommendedName>
        <fullName evidence="1">LYC1 C-terminal domain-containing protein</fullName>
    </recommendedName>
</protein>
<dbReference type="SUPFAM" id="SSF55729">
    <property type="entry name" value="Acyl-CoA N-acyltransferases (Nat)"/>
    <property type="match status" value="1"/>
</dbReference>
<evidence type="ECO:0000259" key="1">
    <source>
        <dbReference type="Pfam" id="PF22998"/>
    </source>
</evidence>